<comment type="caution">
    <text evidence="2">The sequence shown here is derived from an EMBL/GenBank/DDBJ whole genome shotgun (WGS) entry which is preliminary data.</text>
</comment>
<name>A0A2W5UB19_CERSP</name>
<evidence type="ECO:0000313" key="2">
    <source>
        <dbReference type="EMBL" id="PZQ95160.1"/>
    </source>
</evidence>
<organism evidence="2 3">
    <name type="scientific">Cereibacter sphaeroides</name>
    <name type="common">Rhodobacter sphaeroides</name>
    <dbReference type="NCBI Taxonomy" id="1063"/>
    <lineage>
        <taxon>Bacteria</taxon>
        <taxon>Pseudomonadati</taxon>
        <taxon>Pseudomonadota</taxon>
        <taxon>Alphaproteobacteria</taxon>
        <taxon>Rhodobacterales</taxon>
        <taxon>Paracoccaceae</taxon>
        <taxon>Cereibacter</taxon>
    </lineage>
</organism>
<dbReference type="Proteomes" id="UP000248975">
    <property type="component" value="Unassembled WGS sequence"/>
</dbReference>
<feature type="compositionally biased region" description="Basic and acidic residues" evidence="1">
    <location>
        <begin position="95"/>
        <end position="104"/>
    </location>
</feature>
<evidence type="ECO:0000313" key="3">
    <source>
        <dbReference type="Proteomes" id="UP000248975"/>
    </source>
</evidence>
<feature type="region of interest" description="Disordered" evidence="1">
    <location>
        <begin position="95"/>
        <end position="129"/>
    </location>
</feature>
<feature type="compositionally biased region" description="Basic and acidic residues" evidence="1">
    <location>
        <begin position="13"/>
        <end position="30"/>
    </location>
</feature>
<proteinExistence type="predicted"/>
<feature type="region of interest" description="Disordered" evidence="1">
    <location>
        <begin position="1"/>
        <end position="34"/>
    </location>
</feature>
<reference evidence="2 3" key="1">
    <citation type="submission" date="2017-08" db="EMBL/GenBank/DDBJ databases">
        <title>Infants hospitalized years apart are colonized by the same room-sourced microbial strains.</title>
        <authorList>
            <person name="Brooks B."/>
            <person name="Olm M.R."/>
            <person name="Firek B.A."/>
            <person name="Baker R."/>
            <person name="Thomas B.C."/>
            <person name="Morowitz M.J."/>
            <person name="Banfield J.F."/>
        </authorList>
    </citation>
    <scope>NUCLEOTIDE SEQUENCE [LARGE SCALE GENOMIC DNA]</scope>
    <source>
        <strain evidence="2">S2_003_000_R2_11</strain>
    </source>
</reference>
<evidence type="ECO:0000256" key="1">
    <source>
        <dbReference type="SAM" id="MobiDB-lite"/>
    </source>
</evidence>
<dbReference type="AlphaFoldDB" id="A0A2W5UB19"/>
<protein>
    <submittedName>
        <fullName evidence="2">Uncharacterized protein</fullName>
    </submittedName>
</protein>
<gene>
    <name evidence="2" type="ORF">DI533_20125</name>
</gene>
<accession>A0A2W5UB19</accession>
<sequence length="129" mass="14408">MNRQQRRKANSILRKEGDKTAVTQARKDGRPQYYDILPGDKTQCALCLASDNKNTNQYGRGEAFMADPGNSPFDDGGVYTVCMYHLPDDAVIHDPVDNETRTKDGQNIWTEPDATEGIMPPTFREPSNG</sequence>
<dbReference type="EMBL" id="QFQS01000009">
    <property type="protein sequence ID" value="PZQ95160.1"/>
    <property type="molecule type" value="Genomic_DNA"/>
</dbReference>